<dbReference type="RefSeq" id="WP_095643017.1">
    <property type="nucleotide sequence ID" value="NZ_LMVP01000021.1"/>
</dbReference>
<dbReference type="Proteomes" id="UP000218164">
    <property type="component" value="Unassembled WGS sequence"/>
</dbReference>
<name>A0A2A2HY94_9EURY</name>
<evidence type="ECO:0000313" key="2">
    <source>
        <dbReference type="Proteomes" id="UP000218164"/>
    </source>
</evidence>
<accession>A0A2A2HY94</accession>
<organism evidence="1 2">
    <name type="scientific">Methanosarcina spelaei</name>
    <dbReference type="NCBI Taxonomy" id="1036679"/>
    <lineage>
        <taxon>Archaea</taxon>
        <taxon>Methanobacteriati</taxon>
        <taxon>Methanobacteriota</taxon>
        <taxon>Stenosarchaea group</taxon>
        <taxon>Methanomicrobia</taxon>
        <taxon>Methanosarcinales</taxon>
        <taxon>Methanosarcinaceae</taxon>
        <taxon>Methanosarcina</taxon>
    </lineage>
</organism>
<gene>
    <name evidence="1" type="ORF">ASJ81_14605</name>
</gene>
<keyword evidence="2" id="KW-1185">Reference proteome</keyword>
<proteinExistence type="predicted"/>
<dbReference type="OrthoDB" id="372411at2157"/>
<evidence type="ECO:0000313" key="1">
    <source>
        <dbReference type="EMBL" id="PAV14220.1"/>
    </source>
</evidence>
<dbReference type="EMBL" id="LMVP01000021">
    <property type="protein sequence ID" value="PAV14220.1"/>
    <property type="molecule type" value="Genomic_DNA"/>
</dbReference>
<dbReference type="AlphaFoldDB" id="A0A2A2HY94"/>
<protein>
    <submittedName>
        <fullName evidence="1">Uncharacterized protein</fullName>
    </submittedName>
</protein>
<reference evidence="1 2" key="1">
    <citation type="journal article" date="2017" name="BMC Genomics">
        <title>Genomic analysis of methanogenic archaea reveals a shift towards energy conservation.</title>
        <authorList>
            <person name="Gilmore S.P."/>
            <person name="Henske J.K."/>
            <person name="Sexton J.A."/>
            <person name="Solomon K.V."/>
            <person name="Seppala S."/>
            <person name="Yoo J.I."/>
            <person name="Huyett L.M."/>
            <person name="Pressman A."/>
            <person name="Cogan J.Z."/>
            <person name="Kivenson V."/>
            <person name="Peng X."/>
            <person name="Tan Y."/>
            <person name="Valentine D.L."/>
            <person name="O'Malley M.A."/>
        </authorList>
    </citation>
    <scope>NUCLEOTIDE SEQUENCE [LARGE SCALE GENOMIC DNA]</scope>
    <source>
        <strain evidence="1 2">MC-15</strain>
    </source>
</reference>
<sequence>MTTEDDIMATLNNQWYNAVVMGLNLDPAQFQLAQGAVSLGYNNEEIWEFFDAIPPESTSNFWGISKHNNLSAGYGSVINNLVTQDSGDFRKKLGNQYNDWLKYKVTDDAWKDITADEIDKDPVGALKKVFNNWAERHLDEDTRKAALTYMDQVDIVSVAVGKWVAAKGNYAYTAGVTQLKDKIEEGQKKTFVLDTNQTNTDTSKSWAKGNLIGVVSFFIGDVNSKWDNFIQTIKTKGVNMQVTFKKVATLEGGPYCLQTNLNPDLNDYMPWWDSAVIQAAKADKSNNMWKHESPTWDDAFGETGFFLRAVDALIVVDGIDTVMTVKATVDTDKRKAFEDSVSAGYWPFLEGEVKGGWKHDVKYSDSGTVTITSSCPEGNPNVIGVLVSPI</sequence>
<comment type="caution">
    <text evidence="1">The sequence shown here is derived from an EMBL/GenBank/DDBJ whole genome shotgun (WGS) entry which is preliminary data.</text>
</comment>